<organism evidence="1">
    <name type="scientific">Halobacterium salinarum (strain ATCC 700922 / JCM 11081 / NRC-1)</name>
    <name type="common">Halobacterium halobium</name>
    <dbReference type="NCBI Taxonomy" id="64091"/>
    <lineage>
        <taxon>Archaea</taxon>
        <taxon>Methanobacteriati</taxon>
        <taxon>Methanobacteriota</taxon>
        <taxon>Stenosarchaea group</taxon>
        <taxon>Halobacteria</taxon>
        <taxon>Halobacteriales</taxon>
        <taxon>Halobacteriaceae</taxon>
        <taxon>Halobacterium</taxon>
        <taxon>Halobacterium salinarum NRC-34001</taxon>
    </lineage>
</organism>
<dbReference type="EMBL" id="BK010831">
    <property type="protein sequence ID" value="DAC79939.1"/>
    <property type="molecule type" value="Genomic_DNA"/>
</dbReference>
<gene>
    <name evidence="1" type="ORF">VNG_6348a</name>
</gene>
<evidence type="ECO:0000313" key="1">
    <source>
        <dbReference type="EMBL" id="DAC79939.1"/>
    </source>
</evidence>
<name>A0A510NB61_HALSA</name>
<reference evidence="1" key="2">
    <citation type="journal article" date="2015" name="Life">
        <title>A manual curation strategy to improve genome annotation: application to a set of haloarchael genomes.</title>
        <authorList>
            <person name="Pfeiffer F."/>
            <person name="Oesterhelt D."/>
        </authorList>
    </citation>
    <scope>NUCLEOTIDE SEQUENCE</scope>
    <source>
        <strain evidence="1">NRC-1</strain>
        <plasmid evidence="1">pNRC200</plasmid>
    </source>
</reference>
<sequence>MALKNVACPECGYMVPFTIPSGAEITEVGASWGSTVEEECGNCGESVDIKYSN</sequence>
<protein>
    <submittedName>
        <fullName evidence="1">Small CPxCG-related zinc finger protein</fullName>
    </submittedName>
</protein>
<geneLocation type="plasmid" evidence="1">
    <name>pNRC200</name>
</geneLocation>
<reference evidence="1" key="1">
    <citation type="journal article" date="2008" name="Genomics">
        <title>Evolution in the laboratory: the genome of Halobacterium salinarum strain R1 compared to that of strain NRC-1.</title>
        <authorList>
            <person name="Pfeiffer F."/>
            <person name="Schuster S.C."/>
            <person name="Broicher A."/>
            <person name="Falb M."/>
            <person name="Palm P."/>
            <person name="Rodewald K."/>
            <person name="Ruepp A."/>
            <person name="Soppa J."/>
            <person name="Tittor J."/>
            <person name="Oesterhelt D."/>
        </authorList>
    </citation>
    <scope>NUCLEOTIDE SEQUENCE</scope>
    <source>
        <strain evidence="1">NRC-1</strain>
        <plasmid evidence="1">pNRC200</plasmid>
    </source>
</reference>
<proteinExistence type="predicted"/>
<reference evidence="1" key="3">
    <citation type="journal article" date="2019" name="Microbiol. Resour. Announc.">
        <title>The genome of the Halobacterium salinarum type strain is closely related to that of the laboratory strains NRC-1 and R1.</title>
        <authorList>
            <person name="Pfeiffer F."/>
            <person name="Marchfelder A."/>
            <person name="Habermann B.H."/>
            <person name="Dyall-Smith M."/>
        </authorList>
    </citation>
    <scope>NUCLEOTIDE SEQUENCE</scope>
    <source>
        <strain evidence="1">NRC-1</strain>
        <plasmid evidence="1">pNRC200</plasmid>
    </source>
</reference>
<dbReference type="AlphaFoldDB" id="A0A510NB61"/>
<accession>A0A510NB61</accession>
<keyword evidence="1" id="KW-0614">Plasmid</keyword>